<protein>
    <recommendedName>
        <fullName evidence="4">2-dehydropantoate 2-reductase</fullName>
        <ecNumber evidence="4">1.1.1.169</ecNumber>
    </recommendedName>
    <alternativeName>
        <fullName evidence="4">Ketopantoate reductase</fullName>
    </alternativeName>
</protein>
<dbReference type="STRING" id="1236970.JCM9140_1112"/>
<dbReference type="EMBL" id="BAUT01000007">
    <property type="protein sequence ID" value="GAE25135.1"/>
    <property type="molecule type" value="Genomic_DNA"/>
</dbReference>
<dbReference type="GO" id="GO:0015940">
    <property type="term" value="P:pantothenate biosynthetic process"/>
    <property type="evidence" value="ECO:0007669"/>
    <property type="project" value="UniProtKB-UniPathway"/>
</dbReference>
<feature type="domain" description="Ketopantoate reductase N-terminal" evidence="5">
    <location>
        <begin position="3"/>
        <end position="149"/>
    </location>
</feature>
<reference evidence="7" key="1">
    <citation type="journal article" date="2014" name="Genome Announc.">
        <title>Draft Genome Sequences of Three Alkaliphilic Bacillus Strains, Bacillus wakoensis JCM 9140T, Bacillus akibai JCM 9157T, and Bacillus hemicellulosilyticus JCM 9152T.</title>
        <authorList>
            <person name="Yuki M."/>
            <person name="Oshima K."/>
            <person name="Suda W."/>
            <person name="Oshida Y."/>
            <person name="Kitamura K."/>
            <person name="Iida T."/>
            <person name="Hattori M."/>
            <person name="Ohkuma M."/>
        </authorList>
    </citation>
    <scope>NUCLEOTIDE SEQUENCE [LARGE SCALE GENOMIC DNA]</scope>
    <source>
        <strain evidence="7">JCM 9140</strain>
    </source>
</reference>
<evidence type="ECO:0000256" key="2">
    <source>
        <dbReference type="ARBA" id="ARBA00022857"/>
    </source>
</evidence>
<organism evidence="7 8">
    <name type="scientific">Halalkalibacter wakoensis JCM 9140</name>
    <dbReference type="NCBI Taxonomy" id="1236970"/>
    <lineage>
        <taxon>Bacteria</taxon>
        <taxon>Bacillati</taxon>
        <taxon>Bacillota</taxon>
        <taxon>Bacilli</taxon>
        <taxon>Bacillales</taxon>
        <taxon>Bacillaceae</taxon>
        <taxon>Halalkalibacter</taxon>
    </lineage>
</organism>
<gene>
    <name evidence="7" type="ORF">JCM9140_1112</name>
</gene>
<dbReference type="EC" id="1.1.1.169" evidence="4"/>
<dbReference type="SUPFAM" id="SSF51735">
    <property type="entry name" value="NAD(P)-binding Rossmann-fold domains"/>
    <property type="match status" value="1"/>
</dbReference>
<evidence type="ECO:0000259" key="5">
    <source>
        <dbReference type="Pfam" id="PF02558"/>
    </source>
</evidence>
<dbReference type="InterPro" id="IPR051402">
    <property type="entry name" value="KPR-Related"/>
</dbReference>
<comment type="catalytic activity">
    <reaction evidence="4">
        <text>(R)-pantoate + NADP(+) = 2-dehydropantoate + NADPH + H(+)</text>
        <dbReference type="Rhea" id="RHEA:16233"/>
        <dbReference type="ChEBI" id="CHEBI:11561"/>
        <dbReference type="ChEBI" id="CHEBI:15378"/>
        <dbReference type="ChEBI" id="CHEBI:15980"/>
        <dbReference type="ChEBI" id="CHEBI:57783"/>
        <dbReference type="ChEBI" id="CHEBI:58349"/>
        <dbReference type="EC" id="1.1.1.169"/>
    </reaction>
</comment>
<proteinExistence type="inferred from homology"/>
<dbReference type="Gene3D" id="1.10.1040.10">
    <property type="entry name" value="N-(1-d-carboxylethyl)-l-norvaline Dehydrogenase, domain 2"/>
    <property type="match status" value="1"/>
</dbReference>
<keyword evidence="3 4" id="KW-0560">Oxidoreductase</keyword>
<dbReference type="AlphaFoldDB" id="W4PZL9"/>
<keyword evidence="8" id="KW-1185">Reference proteome</keyword>
<evidence type="ECO:0000256" key="3">
    <source>
        <dbReference type="ARBA" id="ARBA00023002"/>
    </source>
</evidence>
<dbReference type="Gene3D" id="3.40.50.720">
    <property type="entry name" value="NAD(P)-binding Rossmann-like Domain"/>
    <property type="match status" value="1"/>
</dbReference>
<dbReference type="InterPro" id="IPR008927">
    <property type="entry name" value="6-PGluconate_DH-like_C_sf"/>
</dbReference>
<dbReference type="GO" id="GO:0008677">
    <property type="term" value="F:2-dehydropantoate 2-reductase activity"/>
    <property type="evidence" value="ECO:0007669"/>
    <property type="project" value="UniProtKB-EC"/>
</dbReference>
<comment type="similarity">
    <text evidence="1 4">Belongs to the ketopantoate reductase family.</text>
</comment>
<dbReference type="NCBIfam" id="TIGR00745">
    <property type="entry name" value="apbA_panE"/>
    <property type="match status" value="1"/>
</dbReference>
<evidence type="ECO:0000313" key="8">
    <source>
        <dbReference type="Proteomes" id="UP000018890"/>
    </source>
</evidence>
<dbReference type="UniPathway" id="UPA00028">
    <property type="reaction ID" value="UER00004"/>
</dbReference>
<accession>W4PZL9</accession>
<dbReference type="GO" id="GO:0005737">
    <property type="term" value="C:cytoplasm"/>
    <property type="evidence" value="ECO:0007669"/>
    <property type="project" value="TreeGrafter"/>
</dbReference>
<dbReference type="InterPro" id="IPR036291">
    <property type="entry name" value="NAD(P)-bd_dom_sf"/>
</dbReference>
<comment type="caution">
    <text evidence="7">The sequence shown here is derived from an EMBL/GenBank/DDBJ whole genome shotgun (WGS) entry which is preliminary data.</text>
</comment>
<keyword evidence="2 4" id="KW-0521">NADP</keyword>
<dbReference type="OrthoDB" id="9793586at2"/>
<evidence type="ECO:0000256" key="1">
    <source>
        <dbReference type="ARBA" id="ARBA00007870"/>
    </source>
</evidence>
<dbReference type="PANTHER" id="PTHR21708:SF26">
    <property type="entry name" value="2-DEHYDROPANTOATE 2-REDUCTASE"/>
    <property type="match status" value="1"/>
</dbReference>
<keyword evidence="4" id="KW-0566">Pantothenate biosynthesis</keyword>
<evidence type="ECO:0000256" key="4">
    <source>
        <dbReference type="RuleBase" id="RU362068"/>
    </source>
</evidence>
<name>W4PZL9_9BACI</name>
<dbReference type="FunFam" id="1.10.1040.10:FF:000017">
    <property type="entry name" value="2-dehydropantoate 2-reductase"/>
    <property type="match status" value="1"/>
</dbReference>
<dbReference type="InterPro" id="IPR013332">
    <property type="entry name" value="KPR_N"/>
</dbReference>
<evidence type="ECO:0000313" key="7">
    <source>
        <dbReference type="EMBL" id="GAE25135.1"/>
    </source>
</evidence>
<comment type="pathway">
    <text evidence="4">Cofactor biosynthesis; (R)-pantothenate biosynthesis; (R)-pantoate from 3-methyl-2-oxobutanoate: step 2/2.</text>
</comment>
<dbReference type="Pfam" id="PF08546">
    <property type="entry name" value="ApbA_C"/>
    <property type="match status" value="1"/>
</dbReference>
<dbReference type="InterPro" id="IPR013328">
    <property type="entry name" value="6PGD_dom2"/>
</dbReference>
<comment type="function">
    <text evidence="4">Catalyzes the NADPH-dependent reduction of ketopantoate into pantoic acid.</text>
</comment>
<dbReference type="RefSeq" id="WP_034743128.1">
    <property type="nucleotide sequence ID" value="NZ_BAUT01000007.1"/>
</dbReference>
<sequence>MNIVVVGAGAVGGYFGGKLAKSGEAVTFLVRQKRYEQLTQQGLQVNSIYGDFSVHPHVVTEAKDIQQPELVIVALKNYHLEAAMPELATLVENGAKILPLLNGVEHLDLLTSTFGQDRVLGGICYIESTLNNDNHIVHTSKLHHIVFGSILEGDENFLQKVLTSFEKAHIPSTLSKEIVVDMWKKYTFLTTLSGVTSVLRQPIGVALQDPVMIEFLKELIKEVVVVGMANKINLSQELVTETMTKLQDLPPEMTSSMHRDLEKGLRIELDSIQGYLLKNAKLHTIDTPCLRSIYAFLHPFKNGN</sequence>
<dbReference type="InterPro" id="IPR013752">
    <property type="entry name" value="KPA_reductase"/>
</dbReference>
<dbReference type="SUPFAM" id="SSF48179">
    <property type="entry name" value="6-phosphogluconate dehydrogenase C-terminal domain-like"/>
    <property type="match status" value="1"/>
</dbReference>
<dbReference type="Pfam" id="PF02558">
    <property type="entry name" value="ApbA"/>
    <property type="match status" value="1"/>
</dbReference>
<evidence type="ECO:0000259" key="6">
    <source>
        <dbReference type="Pfam" id="PF08546"/>
    </source>
</evidence>
<dbReference type="PANTHER" id="PTHR21708">
    <property type="entry name" value="PROBABLE 2-DEHYDROPANTOATE 2-REDUCTASE"/>
    <property type="match status" value="1"/>
</dbReference>
<dbReference type="InterPro" id="IPR003710">
    <property type="entry name" value="ApbA"/>
</dbReference>
<dbReference type="Proteomes" id="UP000018890">
    <property type="component" value="Unassembled WGS sequence"/>
</dbReference>
<feature type="domain" description="Ketopantoate reductase C-terminal" evidence="6">
    <location>
        <begin position="179"/>
        <end position="299"/>
    </location>
</feature>
<dbReference type="FunFam" id="3.40.50.720:FF:000307">
    <property type="entry name" value="2-dehydropantoate 2-reductase"/>
    <property type="match status" value="1"/>
</dbReference>